<dbReference type="PANTHER" id="PTHR36573:SF1">
    <property type="entry name" value="INTERMEMBRANE PHOSPHOLIPID TRANSPORT SYSTEM BINDING PROTEIN MLAC"/>
    <property type="match status" value="1"/>
</dbReference>
<dbReference type="Pfam" id="PF05494">
    <property type="entry name" value="MlaC"/>
    <property type="match status" value="1"/>
</dbReference>
<name>A0A381NNP1_9ZZZZ</name>
<evidence type="ECO:0000313" key="1">
    <source>
        <dbReference type="EMBL" id="SUZ56171.1"/>
    </source>
</evidence>
<dbReference type="EMBL" id="UINC01000485">
    <property type="protein sequence ID" value="SUZ56171.1"/>
    <property type="molecule type" value="Genomic_DNA"/>
</dbReference>
<organism evidence="1">
    <name type="scientific">marine metagenome</name>
    <dbReference type="NCBI Taxonomy" id="408172"/>
    <lineage>
        <taxon>unclassified sequences</taxon>
        <taxon>metagenomes</taxon>
        <taxon>ecological metagenomes</taxon>
    </lineage>
</organism>
<dbReference type="InterPro" id="IPR008869">
    <property type="entry name" value="MlaC/ttg2D"/>
</dbReference>
<dbReference type="InterPro" id="IPR042245">
    <property type="entry name" value="Tgt2/MlaC_sf"/>
</dbReference>
<evidence type="ECO:0008006" key="2">
    <source>
        <dbReference type="Google" id="ProtNLM"/>
    </source>
</evidence>
<dbReference type="Gene3D" id="3.10.450.710">
    <property type="entry name" value="Tgt2/MlaC"/>
    <property type="match status" value="1"/>
</dbReference>
<proteinExistence type="predicted"/>
<feature type="non-terminal residue" evidence="1">
    <location>
        <position position="1"/>
    </location>
</feature>
<protein>
    <recommendedName>
        <fullName evidence="2">Toluene tolerance protein</fullName>
    </recommendedName>
</protein>
<dbReference type="PANTHER" id="PTHR36573">
    <property type="entry name" value="INTERMEMBRANE PHOSPHOLIPID TRANSPORT SYSTEM BINDING PROTEIN MLAC"/>
    <property type="match status" value="1"/>
</dbReference>
<reference evidence="1" key="1">
    <citation type="submission" date="2018-05" db="EMBL/GenBank/DDBJ databases">
        <authorList>
            <person name="Lanie J.A."/>
            <person name="Ng W.-L."/>
            <person name="Kazmierczak K.M."/>
            <person name="Andrzejewski T.M."/>
            <person name="Davidsen T.M."/>
            <person name="Wayne K.J."/>
            <person name="Tettelin H."/>
            <person name="Glass J.I."/>
            <person name="Rusch D."/>
            <person name="Podicherti R."/>
            <person name="Tsui H.-C.T."/>
            <person name="Winkler M.E."/>
        </authorList>
    </citation>
    <scope>NUCLEOTIDE SEQUENCE</scope>
</reference>
<accession>A0A381NNP1</accession>
<sequence length="200" mass="23180">VKRKFLFFISSFLILITLQVESFAYSTDPKQFIAEITSEAKEILNSSNSKKIKEEQLSEIALKTVDIKGLAYYTLGRKRKEISSEELKKYEKLFEGYFLKSFTSRLTDYSDPKIDVLSAEIVNEKYTIVKTLLLATDKKPEVRIDWRVYTKNPDKPLIRDLIIEGLSLARTQKEEFASILSANNDNINALFEKLEEFINQ</sequence>
<dbReference type="AlphaFoldDB" id="A0A381NNP1"/>
<gene>
    <name evidence="1" type="ORF">METZ01_LOCUS9025</name>
</gene>